<dbReference type="GO" id="GO:0016020">
    <property type="term" value="C:membrane"/>
    <property type="evidence" value="ECO:0007669"/>
    <property type="project" value="InterPro"/>
</dbReference>
<dbReference type="InterPro" id="IPR017871">
    <property type="entry name" value="ABC_transporter-like_CS"/>
</dbReference>
<name>A0A543AZM8_9ACTN</name>
<dbReference type="OrthoDB" id="9778870at2"/>
<evidence type="ECO:0000256" key="4">
    <source>
        <dbReference type="ARBA" id="ARBA00022840"/>
    </source>
</evidence>
<dbReference type="AlphaFoldDB" id="A0A543AZM8"/>
<organism evidence="6 7">
    <name type="scientific">Stackebrandtia endophytica</name>
    <dbReference type="NCBI Taxonomy" id="1496996"/>
    <lineage>
        <taxon>Bacteria</taxon>
        <taxon>Bacillati</taxon>
        <taxon>Actinomycetota</taxon>
        <taxon>Actinomycetes</taxon>
        <taxon>Glycomycetales</taxon>
        <taxon>Glycomycetaceae</taxon>
        <taxon>Stackebrandtia</taxon>
    </lineage>
</organism>
<dbReference type="CDD" id="cd03220">
    <property type="entry name" value="ABC_KpsT_Wzt"/>
    <property type="match status" value="1"/>
</dbReference>
<dbReference type="RefSeq" id="WP_142041867.1">
    <property type="nucleotide sequence ID" value="NZ_JBHTGS010000001.1"/>
</dbReference>
<dbReference type="EMBL" id="VFOW01000001">
    <property type="protein sequence ID" value="TQL78037.1"/>
    <property type="molecule type" value="Genomic_DNA"/>
</dbReference>
<dbReference type="Pfam" id="PF00005">
    <property type="entry name" value="ABC_tran"/>
    <property type="match status" value="1"/>
</dbReference>
<dbReference type="InterPro" id="IPR003593">
    <property type="entry name" value="AAA+_ATPase"/>
</dbReference>
<keyword evidence="4 6" id="KW-0067">ATP-binding</keyword>
<comment type="similarity">
    <text evidence="1">Belongs to the ABC transporter superfamily.</text>
</comment>
<dbReference type="Gene3D" id="3.40.50.300">
    <property type="entry name" value="P-loop containing nucleotide triphosphate hydrolases"/>
    <property type="match status" value="1"/>
</dbReference>
<proteinExistence type="inferred from homology"/>
<keyword evidence="3" id="KW-0547">Nucleotide-binding</keyword>
<dbReference type="GO" id="GO:0005524">
    <property type="term" value="F:ATP binding"/>
    <property type="evidence" value="ECO:0007669"/>
    <property type="project" value="UniProtKB-KW"/>
</dbReference>
<evidence type="ECO:0000256" key="2">
    <source>
        <dbReference type="ARBA" id="ARBA00022448"/>
    </source>
</evidence>
<evidence type="ECO:0000313" key="6">
    <source>
        <dbReference type="EMBL" id="TQL78037.1"/>
    </source>
</evidence>
<evidence type="ECO:0000256" key="3">
    <source>
        <dbReference type="ARBA" id="ARBA00022741"/>
    </source>
</evidence>
<dbReference type="InterPro" id="IPR050683">
    <property type="entry name" value="Bact_Polysacc_Export_ATP-bd"/>
</dbReference>
<dbReference type="Proteomes" id="UP000317043">
    <property type="component" value="Unassembled WGS sequence"/>
</dbReference>
<protein>
    <submittedName>
        <fullName evidence="6">ABC-2 type transport system ATP-binding protein</fullName>
    </submittedName>
</protein>
<keyword evidence="2" id="KW-0813">Transport</keyword>
<accession>A0A543AZM8</accession>
<dbReference type="InterPro" id="IPR027417">
    <property type="entry name" value="P-loop_NTPase"/>
</dbReference>
<evidence type="ECO:0000256" key="1">
    <source>
        <dbReference type="ARBA" id="ARBA00005417"/>
    </source>
</evidence>
<reference evidence="6 7" key="1">
    <citation type="submission" date="2019-06" db="EMBL/GenBank/DDBJ databases">
        <title>Sequencing the genomes of 1000 actinobacteria strains.</title>
        <authorList>
            <person name="Klenk H.-P."/>
        </authorList>
    </citation>
    <scope>NUCLEOTIDE SEQUENCE [LARGE SCALE GENOMIC DNA]</scope>
    <source>
        <strain evidence="6 7">DSM 45928</strain>
    </source>
</reference>
<feature type="domain" description="ABC transporter" evidence="5">
    <location>
        <begin position="26"/>
        <end position="250"/>
    </location>
</feature>
<dbReference type="InterPro" id="IPR015860">
    <property type="entry name" value="ABC_transpr_TagH-like"/>
</dbReference>
<keyword evidence="7" id="KW-1185">Reference proteome</keyword>
<dbReference type="GO" id="GO:0016887">
    <property type="term" value="F:ATP hydrolysis activity"/>
    <property type="evidence" value="ECO:0007669"/>
    <property type="project" value="InterPro"/>
</dbReference>
<dbReference type="InterPro" id="IPR003439">
    <property type="entry name" value="ABC_transporter-like_ATP-bd"/>
</dbReference>
<dbReference type="PROSITE" id="PS00211">
    <property type="entry name" value="ABC_TRANSPORTER_1"/>
    <property type="match status" value="1"/>
</dbReference>
<dbReference type="PANTHER" id="PTHR46743">
    <property type="entry name" value="TEICHOIC ACIDS EXPORT ATP-BINDING PROTEIN TAGH"/>
    <property type="match status" value="1"/>
</dbReference>
<dbReference type="InParanoid" id="A0A543AZM8"/>
<sequence length="251" mass="27967">MHEEPIIEAQNLGVRFAVGRRRKAKLREMFIHRGNRKPEGEEFWPLRNLSFKIQPGEAVGVIGSNGTGKSTLLRLIAGVLLPDEGRVIRHGKVAPLIALSAGFSGDLTGRENVHLVASLHGMSRQTLKAKFDEIVAFAEVEDHIDTPVRHYSSGMKVRLGFSVISQLEHPILLVDEALAVGDKRFKKKCYKVIRSLLDEGRTLVLVSHSERDLTRFCTRGLYLNRGELQVDGSVEDALAAYQQVEDQKVPV</sequence>
<dbReference type="FunCoup" id="A0A543AZM8">
    <property type="interactions" value="48"/>
</dbReference>
<gene>
    <name evidence="6" type="ORF">FB566_3613</name>
</gene>
<evidence type="ECO:0000259" key="5">
    <source>
        <dbReference type="PROSITE" id="PS50893"/>
    </source>
</evidence>
<evidence type="ECO:0000313" key="7">
    <source>
        <dbReference type="Proteomes" id="UP000317043"/>
    </source>
</evidence>
<dbReference type="SUPFAM" id="SSF52540">
    <property type="entry name" value="P-loop containing nucleoside triphosphate hydrolases"/>
    <property type="match status" value="1"/>
</dbReference>
<comment type="caution">
    <text evidence="6">The sequence shown here is derived from an EMBL/GenBank/DDBJ whole genome shotgun (WGS) entry which is preliminary data.</text>
</comment>
<dbReference type="SMART" id="SM00382">
    <property type="entry name" value="AAA"/>
    <property type="match status" value="1"/>
</dbReference>
<dbReference type="PROSITE" id="PS50893">
    <property type="entry name" value="ABC_TRANSPORTER_2"/>
    <property type="match status" value="1"/>
</dbReference>
<dbReference type="GO" id="GO:0140359">
    <property type="term" value="F:ABC-type transporter activity"/>
    <property type="evidence" value="ECO:0007669"/>
    <property type="project" value="InterPro"/>
</dbReference>
<dbReference type="PANTHER" id="PTHR46743:SF2">
    <property type="entry name" value="TEICHOIC ACIDS EXPORT ATP-BINDING PROTEIN TAGH"/>
    <property type="match status" value="1"/>
</dbReference>